<reference evidence="2 3" key="1">
    <citation type="submission" date="2020-01" db="EMBL/GenBank/DDBJ databases">
        <title>Spongiivirga citrea KCTC 32990T.</title>
        <authorList>
            <person name="Wang G."/>
        </authorList>
    </citation>
    <scope>NUCLEOTIDE SEQUENCE [LARGE SCALE GENOMIC DNA]</scope>
    <source>
        <strain evidence="2 3">KCTC 32990</strain>
    </source>
</reference>
<protein>
    <submittedName>
        <fullName evidence="2">Uncharacterized protein</fullName>
    </submittedName>
</protein>
<organism evidence="2 3">
    <name type="scientific">Spongiivirga citrea</name>
    <dbReference type="NCBI Taxonomy" id="1481457"/>
    <lineage>
        <taxon>Bacteria</taxon>
        <taxon>Pseudomonadati</taxon>
        <taxon>Bacteroidota</taxon>
        <taxon>Flavobacteriia</taxon>
        <taxon>Flavobacteriales</taxon>
        <taxon>Flavobacteriaceae</taxon>
        <taxon>Spongiivirga</taxon>
    </lineage>
</organism>
<gene>
    <name evidence="2" type="ORF">GWK10_02095</name>
</gene>
<proteinExistence type="predicted"/>
<keyword evidence="1" id="KW-0812">Transmembrane</keyword>
<dbReference type="Proteomes" id="UP000474296">
    <property type="component" value="Unassembled WGS sequence"/>
</dbReference>
<dbReference type="EMBL" id="JAABOQ010000001">
    <property type="protein sequence ID" value="NER15979.1"/>
    <property type="molecule type" value="Genomic_DNA"/>
</dbReference>
<keyword evidence="1" id="KW-1133">Transmembrane helix</keyword>
<evidence type="ECO:0000313" key="2">
    <source>
        <dbReference type="EMBL" id="NER15979.1"/>
    </source>
</evidence>
<evidence type="ECO:0000256" key="1">
    <source>
        <dbReference type="SAM" id="Phobius"/>
    </source>
</evidence>
<name>A0A6M0CJ75_9FLAO</name>
<accession>A0A6M0CJ75</accession>
<comment type="caution">
    <text evidence="2">The sequence shown here is derived from an EMBL/GenBank/DDBJ whole genome shotgun (WGS) entry which is preliminary data.</text>
</comment>
<dbReference type="AlphaFoldDB" id="A0A6M0CJ75"/>
<feature type="transmembrane region" description="Helical" evidence="1">
    <location>
        <begin position="74"/>
        <end position="92"/>
    </location>
</feature>
<sequence>MNMDQKLAFCKQCQKRSFDRNIGMVCSLTQRKPDFIDNCATYVADPKEVQKQADRIKEAAYTANTEKSSTGSSIWAVVVGILAIIKIIAIFARN</sequence>
<keyword evidence="1" id="KW-0472">Membrane</keyword>
<keyword evidence="3" id="KW-1185">Reference proteome</keyword>
<evidence type="ECO:0000313" key="3">
    <source>
        <dbReference type="Proteomes" id="UP000474296"/>
    </source>
</evidence>